<dbReference type="EMBL" id="BSOS01000067">
    <property type="protein sequence ID" value="GLR67818.1"/>
    <property type="molecule type" value="Genomic_DNA"/>
</dbReference>
<keyword evidence="3" id="KW-1185">Reference proteome</keyword>
<name>A0ABQ6AC76_9PROT</name>
<proteinExistence type="predicted"/>
<evidence type="ECO:0000313" key="2">
    <source>
        <dbReference type="EMBL" id="GLR67818.1"/>
    </source>
</evidence>
<accession>A0ABQ6AC76</accession>
<organism evidence="2 3">
    <name type="scientific">Acidocella aquatica</name>
    <dbReference type="NCBI Taxonomy" id="1922313"/>
    <lineage>
        <taxon>Bacteria</taxon>
        <taxon>Pseudomonadati</taxon>
        <taxon>Pseudomonadota</taxon>
        <taxon>Alphaproteobacteria</taxon>
        <taxon>Acetobacterales</taxon>
        <taxon>Acidocellaceae</taxon>
        <taxon>Acidocella</taxon>
    </lineage>
</organism>
<feature type="domain" description="Glycosyltransferase 61 catalytic" evidence="1">
    <location>
        <begin position="149"/>
        <end position="325"/>
    </location>
</feature>
<comment type="caution">
    <text evidence="2">The sequence shown here is derived from an EMBL/GenBank/DDBJ whole genome shotgun (WGS) entry which is preliminary data.</text>
</comment>
<gene>
    <name evidence="2" type="ORF">GCM10010909_24990</name>
</gene>
<dbReference type="InterPro" id="IPR049625">
    <property type="entry name" value="Glyco_transf_61_cat"/>
</dbReference>
<reference evidence="3" key="1">
    <citation type="journal article" date="2019" name="Int. J. Syst. Evol. Microbiol.">
        <title>The Global Catalogue of Microorganisms (GCM) 10K type strain sequencing project: providing services to taxonomists for standard genome sequencing and annotation.</title>
        <authorList>
            <consortium name="The Broad Institute Genomics Platform"/>
            <consortium name="The Broad Institute Genome Sequencing Center for Infectious Disease"/>
            <person name="Wu L."/>
            <person name="Ma J."/>
        </authorList>
    </citation>
    <scope>NUCLEOTIDE SEQUENCE [LARGE SCALE GENOMIC DNA]</scope>
    <source>
        <strain evidence="3">NBRC 112502</strain>
    </source>
</reference>
<dbReference type="Pfam" id="PF04577">
    <property type="entry name" value="Glyco_transf_61"/>
    <property type="match status" value="1"/>
</dbReference>
<sequence length="381" mass="42885">MKDENTSNTSIDKLAIDVSTLVMPSISLDVSDSIMNTYVTLRAAETVQNQYDAILVNAKDKEGWFHYVHSRVEPADELRLNFLNDIVVSGHCYVSKESQLITSRSPTGQTTVRFVEQEKQSLSEFLGTKRLIQCDKPALPIAGPGHLIWGHWLIDFLPRLGVAQSILGRSLKKFIIPIPSDTPNWVFELVNFFCGIGKDRFLLFDRGTEAVFCREGAIPSFVHSEGLHSFILEFYRPYVRDSPIGYPKKICVSRKAMGPTQSVRRIFAQQDYFENVARVHGFSIVYPESLSFRQQVDLFSGADIVAGEYGSGLHSTIFSNPGAIIGQFCMPNSYQSRIAACCGHRSVFLFPDQEATDEVGIRHYEVAENQIDNFFDAMDRI</sequence>
<evidence type="ECO:0000259" key="1">
    <source>
        <dbReference type="Pfam" id="PF04577"/>
    </source>
</evidence>
<dbReference type="Proteomes" id="UP001156641">
    <property type="component" value="Unassembled WGS sequence"/>
</dbReference>
<evidence type="ECO:0000313" key="3">
    <source>
        <dbReference type="Proteomes" id="UP001156641"/>
    </source>
</evidence>
<dbReference type="RefSeq" id="WP_284258575.1">
    <property type="nucleotide sequence ID" value="NZ_BSOS01000067.1"/>
</dbReference>
<protein>
    <recommendedName>
        <fullName evidence="1">Glycosyltransferase 61 catalytic domain-containing protein</fullName>
    </recommendedName>
</protein>